<keyword evidence="4" id="KW-0235">DNA replication</keyword>
<dbReference type="InterPro" id="IPR043502">
    <property type="entry name" value="DNA/RNA_pol_sf"/>
</dbReference>
<keyword evidence="5" id="KW-0239">DNA-directed DNA polymerase</keyword>
<dbReference type="PROSITE" id="PS50173">
    <property type="entry name" value="UMUC"/>
    <property type="match status" value="1"/>
</dbReference>
<evidence type="ECO:0000256" key="4">
    <source>
        <dbReference type="ARBA" id="ARBA00022705"/>
    </source>
</evidence>
<dbReference type="GO" id="GO:0003887">
    <property type="term" value="F:DNA-directed DNA polymerase activity"/>
    <property type="evidence" value="ECO:0007669"/>
    <property type="project" value="UniProtKB-KW"/>
</dbReference>
<evidence type="ECO:0000256" key="1">
    <source>
        <dbReference type="ARBA" id="ARBA00010945"/>
    </source>
</evidence>
<dbReference type="InterPro" id="IPR001126">
    <property type="entry name" value="UmuC"/>
</dbReference>
<keyword evidence="5" id="KW-0808">Transferase</keyword>
<sequence length="431" mass="48933">MEQYFDYNLEPIHETLCVDMKSFYASIECVARGLNPLKALLVVMSHPESGGGLALAASPMAKKELGITNITRRYEIPEDPRLLIVPPRMNMYIKTNIKINNIFRRYVADEDILIYSIDESFIRVTASKKLFGMSAYEFACQFHKDIFKETGLYCTIGIGDNMLLSKLALDNEAKCTPEKIASWHYQNVPEKVWKITPMTDFWGINKRTEKRLNRMGIATIKELAAYDFFRMKESLGVIGQQLIAHAWGIDRTDISDTYTPRSKSIGNSQVLLKDYTKRAEIRIIIREMAEQVATRLRKQGMKTACVHLTIGYSKNESEKGFSRQMTIPATNQSRQLADYCLILFKRYDAGYAIRNISISFSKLENGTLLQLNLFESPNESISNQELDNTIDVIRQRYGFQSIVRASSYLEGATAIKRSTLIGGHAGGMDGL</sequence>
<comment type="similarity">
    <text evidence="1">Belongs to the DNA polymerase type-Y family.</text>
</comment>
<proteinExistence type="inferred from homology"/>
<evidence type="ECO:0000256" key="3">
    <source>
        <dbReference type="ARBA" id="ARBA00022695"/>
    </source>
</evidence>
<dbReference type="InterPro" id="IPR017961">
    <property type="entry name" value="DNA_pol_Y-fam_little_finger"/>
</dbReference>
<dbReference type="InterPro" id="IPR024728">
    <property type="entry name" value="PolY_HhH_motif"/>
</dbReference>
<dbReference type="Pfam" id="PF11798">
    <property type="entry name" value="IMS_HHH"/>
    <property type="match status" value="1"/>
</dbReference>
<protein>
    <submittedName>
        <fullName evidence="7">Excinuclease ABC subunit A</fullName>
    </submittedName>
</protein>
<evidence type="ECO:0000313" key="7">
    <source>
        <dbReference type="EMBL" id="RST98149.1"/>
    </source>
</evidence>
<dbReference type="AlphaFoldDB" id="A0A429ZWK6"/>
<dbReference type="InterPro" id="IPR036775">
    <property type="entry name" value="DNA_pol_Y-fam_lit_finger_sf"/>
</dbReference>
<gene>
    <name evidence="7" type="ORF">CBF37_08945</name>
</gene>
<dbReference type="RefSeq" id="WP_125984408.1">
    <property type="nucleotide sequence ID" value="NZ_NGJS01000013.1"/>
</dbReference>
<keyword evidence="8" id="KW-1185">Reference proteome</keyword>
<dbReference type="SUPFAM" id="SSF100879">
    <property type="entry name" value="Lesion bypass DNA polymerase (Y-family), little finger domain"/>
    <property type="match status" value="1"/>
</dbReference>
<evidence type="ECO:0000256" key="5">
    <source>
        <dbReference type="ARBA" id="ARBA00022932"/>
    </source>
</evidence>
<dbReference type="GO" id="GO:0009432">
    <property type="term" value="P:SOS response"/>
    <property type="evidence" value="ECO:0007669"/>
    <property type="project" value="TreeGrafter"/>
</dbReference>
<name>A0A429ZWK6_9ENTE</name>
<organism evidence="7 8">
    <name type="scientific">Vagococcus vulneris</name>
    <dbReference type="NCBI Taxonomy" id="1977869"/>
    <lineage>
        <taxon>Bacteria</taxon>
        <taxon>Bacillati</taxon>
        <taxon>Bacillota</taxon>
        <taxon>Bacilli</taxon>
        <taxon>Lactobacillales</taxon>
        <taxon>Enterococcaceae</taxon>
        <taxon>Vagococcus</taxon>
    </lineage>
</organism>
<dbReference type="CDD" id="cd01700">
    <property type="entry name" value="PolY_Pol_V_umuC"/>
    <property type="match status" value="1"/>
</dbReference>
<evidence type="ECO:0000313" key="8">
    <source>
        <dbReference type="Proteomes" id="UP000287857"/>
    </source>
</evidence>
<feature type="domain" description="UmuC" evidence="6">
    <location>
        <begin position="15"/>
        <end position="205"/>
    </location>
</feature>
<evidence type="ECO:0000259" key="6">
    <source>
        <dbReference type="PROSITE" id="PS50173"/>
    </source>
</evidence>
<keyword evidence="2" id="KW-0515">Mutator protein</keyword>
<dbReference type="Gene3D" id="1.10.150.20">
    <property type="entry name" value="5' to 3' exonuclease, C-terminal subdomain"/>
    <property type="match status" value="1"/>
</dbReference>
<dbReference type="Gene3D" id="3.30.70.270">
    <property type="match status" value="1"/>
</dbReference>
<dbReference type="InterPro" id="IPR043128">
    <property type="entry name" value="Rev_trsase/Diguanyl_cyclase"/>
</dbReference>
<dbReference type="GO" id="GO:0003684">
    <property type="term" value="F:damaged DNA binding"/>
    <property type="evidence" value="ECO:0007669"/>
    <property type="project" value="InterPro"/>
</dbReference>
<dbReference type="OrthoDB" id="9808813at2"/>
<dbReference type="PANTHER" id="PTHR11076:SF35">
    <property type="entry name" value="DNA REPAIR PROTEIN HOMOLOG YOBH"/>
    <property type="match status" value="1"/>
</dbReference>
<dbReference type="Proteomes" id="UP000287857">
    <property type="component" value="Unassembled WGS sequence"/>
</dbReference>
<keyword evidence="3" id="KW-0548">Nucleotidyltransferase</keyword>
<evidence type="ECO:0000256" key="2">
    <source>
        <dbReference type="ARBA" id="ARBA00022457"/>
    </source>
</evidence>
<dbReference type="InterPro" id="IPR050116">
    <property type="entry name" value="DNA_polymerase-Y"/>
</dbReference>
<dbReference type="PANTHER" id="PTHR11076">
    <property type="entry name" value="DNA REPAIR POLYMERASE UMUC / TRANSFERASE FAMILY MEMBER"/>
    <property type="match status" value="1"/>
</dbReference>
<dbReference type="GO" id="GO:0006281">
    <property type="term" value="P:DNA repair"/>
    <property type="evidence" value="ECO:0007669"/>
    <property type="project" value="InterPro"/>
</dbReference>
<dbReference type="Gene3D" id="3.40.1170.60">
    <property type="match status" value="1"/>
</dbReference>
<dbReference type="SUPFAM" id="SSF56672">
    <property type="entry name" value="DNA/RNA polymerases"/>
    <property type="match status" value="1"/>
</dbReference>
<dbReference type="GO" id="GO:0006260">
    <property type="term" value="P:DNA replication"/>
    <property type="evidence" value="ECO:0007669"/>
    <property type="project" value="UniProtKB-KW"/>
</dbReference>
<dbReference type="Pfam" id="PF00817">
    <property type="entry name" value="IMS"/>
    <property type="match status" value="1"/>
</dbReference>
<dbReference type="GO" id="GO:0042276">
    <property type="term" value="P:error-prone translesion synthesis"/>
    <property type="evidence" value="ECO:0007669"/>
    <property type="project" value="TreeGrafter"/>
</dbReference>
<dbReference type="GO" id="GO:0005829">
    <property type="term" value="C:cytosol"/>
    <property type="evidence" value="ECO:0007669"/>
    <property type="project" value="TreeGrafter"/>
</dbReference>
<dbReference type="Pfam" id="PF11799">
    <property type="entry name" value="IMS_C"/>
    <property type="match status" value="1"/>
</dbReference>
<comment type="caution">
    <text evidence="7">The sequence shown here is derived from an EMBL/GenBank/DDBJ whole genome shotgun (WGS) entry which is preliminary data.</text>
</comment>
<reference evidence="7 8" key="1">
    <citation type="submission" date="2017-05" db="EMBL/GenBank/DDBJ databases">
        <title>Vagococcus spp. assemblies.</title>
        <authorList>
            <person name="Gulvik C.A."/>
        </authorList>
    </citation>
    <scope>NUCLEOTIDE SEQUENCE [LARGE SCALE GENOMIC DNA]</scope>
    <source>
        <strain evidence="7 8">SS1995</strain>
    </source>
</reference>
<dbReference type="EMBL" id="NGJS01000013">
    <property type="protein sequence ID" value="RST98149.1"/>
    <property type="molecule type" value="Genomic_DNA"/>
</dbReference>
<accession>A0A429ZWK6</accession>
<dbReference type="Gene3D" id="3.30.1490.100">
    <property type="entry name" value="DNA polymerase, Y-family, little finger domain"/>
    <property type="match status" value="1"/>
</dbReference>